<dbReference type="RefSeq" id="XP_056756505.1">
    <property type="nucleotide sequence ID" value="XM_056891510.1"/>
</dbReference>
<dbReference type="Gene3D" id="3.30.559.10">
    <property type="entry name" value="Chloramphenicol acetyltransferase-like domain"/>
    <property type="match status" value="2"/>
</dbReference>
<organism evidence="4 5">
    <name type="scientific">Penicillium hordei</name>
    <dbReference type="NCBI Taxonomy" id="40994"/>
    <lineage>
        <taxon>Eukaryota</taxon>
        <taxon>Fungi</taxon>
        <taxon>Dikarya</taxon>
        <taxon>Ascomycota</taxon>
        <taxon>Pezizomycotina</taxon>
        <taxon>Eurotiomycetes</taxon>
        <taxon>Eurotiomycetidae</taxon>
        <taxon>Eurotiales</taxon>
        <taxon>Aspergillaceae</taxon>
        <taxon>Penicillium</taxon>
    </lineage>
</organism>
<dbReference type="AlphaFoldDB" id="A0AAD6EDY5"/>
<name>A0AAD6EDY5_9EURO</name>
<keyword evidence="1" id="KW-0808">Transferase</keyword>
<evidence type="ECO:0000259" key="3">
    <source>
        <dbReference type="Pfam" id="PF22664"/>
    </source>
</evidence>
<reference evidence="4" key="1">
    <citation type="journal article" date="2023" name="IMA Fungus">
        <title>Comparative genomic study of the Penicillium genus elucidates a diverse pangenome and 15 lateral gene transfer events.</title>
        <authorList>
            <person name="Petersen C."/>
            <person name="Sorensen T."/>
            <person name="Nielsen M.R."/>
            <person name="Sondergaard T.E."/>
            <person name="Sorensen J.L."/>
            <person name="Fitzpatrick D.A."/>
            <person name="Frisvad J.C."/>
            <person name="Nielsen K.L."/>
        </authorList>
    </citation>
    <scope>NUCLEOTIDE SEQUENCE</scope>
    <source>
        <strain evidence="4">IBT 12815</strain>
    </source>
</reference>
<dbReference type="Proteomes" id="UP001213799">
    <property type="component" value="Unassembled WGS sequence"/>
</dbReference>
<reference evidence="4" key="2">
    <citation type="submission" date="2023-01" db="EMBL/GenBank/DDBJ databases">
        <authorList>
            <person name="Petersen C."/>
        </authorList>
    </citation>
    <scope>NUCLEOTIDE SEQUENCE</scope>
    <source>
        <strain evidence="4">IBT 12815</strain>
    </source>
</reference>
<dbReference type="Pfam" id="PF22664">
    <property type="entry name" value="TRI-like_N"/>
    <property type="match status" value="1"/>
</dbReference>
<protein>
    <recommendedName>
        <fullName evidence="3">Trichothecene 3-O-acetyltransferase-like N-terminal domain-containing protein</fullName>
    </recommendedName>
</protein>
<dbReference type="InterPro" id="IPR054710">
    <property type="entry name" value="Tri101-like_N"/>
</dbReference>
<evidence type="ECO:0000256" key="2">
    <source>
        <dbReference type="ARBA" id="ARBA00023315"/>
    </source>
</evidence>
<feature type="domain" description="Trichothecene 3-O-acetyltransferase-like N-terminal" evidence="3">
    <location>
        <begin position="6"/>
        <end position="50"/>
    </location>
</feature>
<proteinExistence type="predicted"/>
<accession>A0AAD6EDY5</accession>
<dbReference type="GO" id="GO:0016746">
    <property type="term" value="F:acyltransferase activity"/>
    <property type="evidence" value="ECO:0007669"/>
    <property type="project" value="UniProtKB-KW"/>
</dbReference>
<gene>
    <name evidence="4" type="ORF">N7537_000452</name>
</gene>
<evidence type="ECO:0000313" key="4">
    <source>
        <dbReference type="EMBL" id="KAJ5615338.1"/>
    </source>
</evidence>
<sequence>MIPDMEQPISIFVFQVNIHPDGVLLAIAANHTVMDATGMRGAIGKLANCCRRLGGKDVELSTSSADPDRGREMLMLQLPDNHFEQEFPEYRGSKNLFTQWTEMAKNTSHAHSSIQSRHFNIRAEDARELKDRSNEMLPRVLAPGDNSGCDGLPWVSSSDVVIALIWLSLNLAGIPQGNLESLGIFVLEWQ</sequence>
<evidence type="ECO:0000256" key="1">
    <source>
        <dbReference type="ARBA" id="ARBA00022679"/>
    </source>
</evidence>
<dbReference type="EMBL" id="JAQJAE010000001">
    <property type="protein sequence ID" value="KAJ5615338.1"/>
    <property type="molecule type" value="Genomic_DNA"/>
</dbReference>
<keyword evidence="5" id="KW-1185">Reference proteome</keyword>
<dbReference type="InterPro" id="IPR023213">
    <property type="entry name" value="CAT-like_dom_sf"/>
</dbReference>
<evidence type="ECO:0000313" key="5">
    <source>
        <dbReference type="Proteomes" id="UP001213799"/>
    </source>
</evidence>
<dbReference type="GeneID" id="81581752"/>
<comment type="caution">
    <text evidence="4">The sequence shown here is derived from an EMBL/GenBank/DDBJ whole genome shotgun (WGS) entry which is preliminary data.</text>
</comment>
<keyword evidence="2" id="KW-0012">Acyltransferase</keyword>